<gene>
    <name evidence="1" type="ORF">T11_8898</name>
</gene>
<dbReference type="Proteomes" id="UP000055024">
    <property type="component" value="Unassembled WGS sequence"/>
</dbReference>
<sequence>MSTDIVMEMAVIPMNTHRRAHEACRRTNFKTVTPCLRLMHILTGQGTMEIMPQDLYKELEFDTFRKTTLELVFIIRKE</sequence>
<evidence type="ECO:0000313" key="2">
    <source>
        <dbReference type="Proteomes" id="UP000055024"/>
    </source>
</evidence>
<dbReference type="EMBL" id="JYDP01000081">
    <property type="protein sequence ID" value="KRZ08808.1"/>
    <property type="molecule type" value="Genomic_DNA"/>
</dbReference>
<reference evidence="1 2" key="1">
    <citation type="submission" date="2015-01" db="EMBL/GenBank/DDBJ databases">
        <title>Evolution of Trichinella species and genotypes.</title>
        <authorList>
            <person name="Korhonen P.K."/>
            <person name="Edoardo P."/>
            <person name="Giuseppe L.R."/>
            <person name="Gasser R.B."/>
        </authorList>
    </citation>
    <scope>NUCLEOTIDE SEQUENCE [LARGE SCALE GENOMIC DNA]</scope>
    <source>
        <strain evidence="1">ISS1029</strain>
    </source>
</reference>
<evidence type="ECO:0000313" key="1">
    <source>
        <dbReference type="EMBL" id="KRZ08808.1"/>
    </source>
</evidence>
<accession>A0A0V1HD98</accession>
<dbReference type="AlphaFoldDB" id="A0A0V1HD98"/>
<proteinExistence type="predicted"/>
<comment type="caution">
    <text evidence="1">The sequence shown here is derived from an EMBL/GenBank/DDBJ whole genome shotgun (WGS) entry which is preliminary data.</text>
</comment>
<protein>
    <submittedName>
        <fullName evidence="1">Uncharacterized protein</fullName>
    </submittedName>
</protein>
<name>A0A0V1HD98_9BILA</name>
<keyword evidence="2" id="KW-1185">Reference proteome</keyword>
<organism evidence="1 2">
    <name type="scientific">Trichinella zimbabwensis</name>
    <dbReference type="NCBI Taxonomy" id="268475"/>
    <lineage>
        <taxon>Eukaryota</taxon>
        <taxon>Metazoa</taxon>
        <taxon>Ecdysozoa</taxon>
        <taxon>Nematoda</taxon>
        <taxon>Enoplea</taxon>
        <taxon>Dorylaimia</taxon>
        <taxon>Trichinellida</taxon>
        <taxon>Trichinellidae</taxon>
        <taxon>Trichinella</taxon>
    </lineage>
</organism>